<dbReference type="HAMAP" id="MF_02038">
    <property type="entry name" value="EgtE"/>
    <property type="match status" value="1"/>
</dbReference>
<evidence type="ECO:0000313" key="6">
    <source>
        <dbReference type="EMBL" id="QUX26824.1"/>
    </source>
</evidence>
<protein>
    <recommendedName>
        <fullName evidence="3">Probable hercynylcysteine sulfoxide lyase</fullName>
        <ecNumber evidence="3">4.4.-.-</ecNumber>
    </recommendedName>
</protein>
<comment type="function">
    <text evidence="3">Probably catalyzes the conversion of hercynylcysteine sulfoxide to ergothioneine.</text>
</comment>
<evidence type="ECO:0000313" key="7">
    <source>
        <dbReference type="Proteomes" id="UP000678016"/>
    </source>
</evidence>
<proteinExistence type="inferred from homology"/>
<evidence type="ECO:0000259" key="5">
    <source>
        <dbReference type="Pfam" id="PF00266"/>
    </source>
</evidence>
<comment type="similarity">
    <text evidence="3">Belongs to the class-V pyridoxal-phosphate-dependent aminotransferase family. EgtE subfamily.</text>
</comment>
<keyword evidence="6" id="KW-0032">Aminotransferase</keyword>
<organism evidence="6 7">
    <name type="scientific">Nocardiopsis akebiae</name>
    <dbReference type="NCBI Taxonomy" id="2831968"/>
    <lineage>
        <taxon>Bacteria</taxon>
        <taxon>Bacillati</taxon>
        <taxon>Actinomycetota</taxon>
        <taxon>Actinomycetes</taxon>
        <taxon>Streptosporangiales</taxon>
        <taxon>Nocardiopsidaceae</taxon>
        <taxon>Nocardiopsis</taxon>
    </lineage>
</organism>
<keyword evidence="3" id="KW-0456">Lyase</keyword>
<dbReference type="SUPFAM" id="SSF53383">
    <property type="entry name" value="PLP-dependent transferases"/>
    <property type="match status" value="1"/>
</dbReference>
<dbReference type="Proteomes" id="UP000678016">
    <property type="component" value="Chromosome"/>
</dbReference>
<evidence type="ECO:0000256" key="1">
    <source>
        <dbReference type="ARBA" id="ARBA00001933"/>
    </source>
</evidence>
<dbReference type="PANTHER" id="PTHR43586:SF24">
    <property type="entry name" value="BLR4730 PROTEIN"/>
    <property type="match status" value="1"/>
</dbReference>
<evidence type="ECO:0000256" key="3">
    <source>
        <dbReference type="HAMAP-Rule" id="MF_02038"/>
    </source>
</evidence>
<dbReference type="InterPro" id="IPR015424">
    <property type="entry name" value="PyrdxlP-dep_Trfase"/>
</dbReference>
<keyword evidence="2 3" id="KW-0663">Pyridoxal phosphate</keyword>
<dbReference type="PANTHER" id="PTHR43586">
    <property type="entry name" value="CYSTEINE DESULFURASE"/>
    <property type="match status" value="1"/>
</dbReference>
<dbReference type="RefSeq" id="WP_212639924.1">
    <property type="nucleotide sequence ID" value="NZ_CP074132.1"/>
</dbReference>
<comment type="pathway">
    <text evidence="3">Amino-acid biosynthesis; ergothioneine biosynthesis.</text>
</comment>
<comment type="catalytic activity">
    <reaction evidence="3">
        <text>S-(hercyn-2-yl)-L-cysteine S-oxide + AH2 + H(+) = ergothioneine + pyruvate + A + NH4(+)</text>
        <dbReference type="Rhea" id="RHEA:42688"/>
        <dbReference type="ChEBI" id="CHEBI:13193"/>
        <dbReference type="ChEBI" id="CHEBI:15361"/>
        <dbReference type="ChEBI" id="CHEBI:15378"/>
        <dbReference type="ChEBI" id="CHEBI:17499"/>
        <dbReference type="ChEBI" id="CHEBI:28938"/>
        <dbReference type="ChEBI" id="CHEBI:82706"/>
        <dbReference type="ChEBI" id="CHEBI:134344"/>
    </reaction>
</comment>
<accession>A0ABX8BXB2</accession>
<evidence type="ECO:0000256" key="2">
    <source>
        <dbReference type="ARBA" id="ARBA00022898"/>
    </source>
</evidence>
<keyword evidence="6" id="KW-0808">Transferase</keyword>
<dbReference type="InterPro" id="IPR027563">
    <property type="entry name" value="EgtE"/>
</dbReference>
<dbReference type="EMBL" id="CP074132">
    <property type="protein sequence ID" value="QUX26824.1"/>
    <property type="molecule type" value="Genomic_DNA"/>
</dbReference>
<dbReference type="GO" id="GO:0008483">
    <property type="term" value="F:transaminase activity"/>
    <property type="evidence" value="ECO:0007669"/>
    <property type="project" value="UniProtKB-KW"/>
</dbReference>
<dbReference type="PROSITE" id="PS00595">
    <property type="entry name" value="AA_TRANSFER_CLASS_5"/>
    <property type="match status" value="1"/>
</dbReference>
<dbReference type="InterPro" id="IPR000192">
    <property type="entry name" value="Aminotrans_V_dom"/>
</dbReference>
<dbReference type="Gene3D" id="3.90.1150.10">
    <property type="entry name" value="Aspartate Aminotransferase, domain 1"/>
    <property type="match status" value="1"/>
</dbReference>
<comment type="cofactor">
    <cofactor evidence="1 3 4">
        <name>pyridoxal 5'-phosphate</name>
        <dbReference type="ChEBI" id="CHEBI:597326"/>
    </cofactor>
</comment>
<dbReference type="InterPro" id="IPR015421">
    <property type="entry name" value="PyrdxlP-dep_Trfase_major"/>
</dbReference>
<sequence>MGVDVAAVRADTCGVGQAAHLDNAGSSLPPDVVVEAVVDHLRLEARVGGYAAAERAQAGVEGFYTAVARLVGARPEEIAFAESATRAWELAFGSVVFAEGERVLTTASEYPSNALGMVKAARERGVRVQVVPDDADGVMDVGALERELARGGVRVVALNHMPTHNGLVNPAERIGALCRRFGVLFVLDACQSAGQWDLDVERLGCDVLAVTGRKFLRGPRGTGFVYARSGADLGEPPVVDVTSAHWEGRGYRVREDARRFESFERNVAGQIGLGVAVDYALAVGMEPIRERVGALAEQARDRLGRLAGVRVLDRGRVRSGIVTFAVEGVAAEGVRAALGEAGVRVSVSRLWNQVWEPGVGVDEAVRASVHYFNTEAEVEALADAVKGL</sequence>
<feature type="modified residue" description="N6-(pyridoxal phosphate)lysine" evidence="3">
    <location>
        <position position="214"/>
    </location>
</feature>
<gene>
    <name evidence="3" type="primary">egtE</name>
    <name evidence="6" type="ORF">KGD83_15715</name>
</gene>
<dbReference type="Gene3D" id="3.40.640.10">
    <property type="entry name" value="Type I PLP-dependent aspartate aminotransferase-like (Major domain)"/>
    <property type="match status" value="1"/>
</dbReference>
<dbReference type="InterPro" id="IPR020578">
    <property type="entry name" value="Aminotrans_V_PyrdxlP_BS"/>
</dbReference>
<evidence type="ECO:0000256" key="4">
    <source>
        <dbReference type="RuleBase" id="RU004504"/>
    </source>
</evidence>
<feature type="domain" description="Aminotransferase class V" evidence="5">
    <location>
        <begin position="20"/>
        <end position="381"/>
    </location>
</feature>
<dbReference type="EC" id="4.4.-.-" evidence="3"/>
<dbReference type="InterPro" id="IPR015422">
    <property type="entry name" value="PyrdxlP-dep_Trfase_small"/>
</dbReference>
<dbReference type="Pfam" id="PF00266">
    <property type="entry name" value="Aminotran_5"/>
    <property type="match status" value="1"/>
</dbReference>
<reference evidence="7" key="1">
    <citation type="submission" date="2021-05" db="EMBL/GenBank/DDBJ databases">
        <title>Direct Submission.</title>
        <authorList>
            <person name="Li K."/>
            <person name="Gao J."/>
        </authorList>
    </citation>
    <scope>NUCLEOTIDE SEQUENCE [LARGE SCALE GENOMIC DNA]</scope>
    <source>
        <strain evidence="7">HDS12</strain>
    </source>
</reference>
<name>A0ABX8BXB2_9ACTN</name>
<keyword evidence="7" id="KW-1185">Reference proteome</keyword>